<keyword evidence="1" id="KW-0175">Coiled coil</keyword>
<dbReference type="RefSeq" id="WP_240179858.1">
    <property type="nucleotide sequence ID" value="NZ_CP092362.2"/>
</dbReference>
<proteinExistence type="predicted"/>
<evidence type="ECO:0000256" key="2">
    <source>
        <dbReference type="SAM" id="MobiDB-lite"/>
    </source>
</evidence>
<feature type="coiled-coil region" evidence="1">
    <location>
        <begin position="31"/>
        <end position="84"/>
    </location>
</feature>
<evidence type="ECO:0000256" key="1">
    <source>
        <dbReference type="SAM" id="Coils"/>
    </source>
</evidence>
<keyword evidence="4" id="KW-1185">Reference proteome</keyword>
<feature type="region of interest" description="Disordered" evidence="2">
    <location>
        <begin position="1"/>
        <end position="24"/>
    </location>
</feature>
<dbReference type="EMBL" id="CP092362">
    <property type="protein sequence ID" value="ULN43689.1"/>
    <property type="molecule type" value="Genomic_DNA"/>
</dbReference>
<evidence type="ECO:0000313" key="3">
    <source>
        <dbReference type="EMBL" id="ULN43689.1"/>
    </source>
</evidence>
<gene>
    <name evidence="3" type="ORF">MI149_11820</name>
</gene>
<accession>A0ABY3TWM5</accession>
<dbReference type="Proteomes" id="UP001055337">
    <property type="component" value="Chromosome"/>
</dbReference>
<sequence>MSVVAISHEDLEVRTGGSSHSGDQAQARVFEEVLLRELDDLESHAARLRTARSEHSEIRLRRDLQRFNTRINEVRRLLDALQRRFEL</sequence>
<name>A0ABY3TWM5_9MYCO</name>
<evidence type="ECO:0000313" key="4">
    <source>
        <dbReference type="Proteomes" id="UP001055337"/>
    </source>
</evidence>
<protein>
    <submittedName>
        <fullName evidence="3">Uncharacterized protein</fullName>
    </submittedName>
</protein>
<organism evidence="3 4">
    <name type="scientific">Mycolicibacterium crocinum</name>
    <dbReference type="NCBI Taxonomy" id="388459"/>
    <lineage>
        <taxon>Bacteria</taxon>
        <taxon>Bacillati</taxon>
        <taxon>Actinomycetota</taxon>
        <taxon>Actinomycetes</taxon>
        <taxon>Mycobacteriales</taxon>
        <taxon>Mycobacteriaceae</taxon>
        <taxon>Mycolicibacterium</taxon>
    </lineage>
</organism>
<reference evidence="3" key="1">
    <citation type="submission" date="2022-08" db="EMBL/GenBank/DDBJ databases">
        <title>Whole genome sequencing of non-tuberculosis mycobacteria type-strains.</title>
        <authorList>
            <person name="Igarashi Y."/>
            <person name="Osugi A."/>
            <person name="Mitarai S."/>
        </authorList>
    </citation>
    <scope>NUCLEOTIDE SEQUENCE</scope>
    <source>
        <strain evidence="3">JCM 16369</strain>
    </source>
</reference>